<dbReference type="PANTHER" id="PTHR31531">
    <property type="entry name" value="E3 UBIQUITIN-PROTEIN LIGASE E3D FAMILY MEMBER"/>
    <property type="match status" value="1"/>
</dbReference>
<dbReference type="AlphaFoldDB" id="A0A9D4XFU1"/>
<comment type="caution">
    <text evidence="1">The sequence shown here is derived from an EMBL/GenBank/DDBJ whole genome shotgun (WGS) entry which is preliminary data.</text>
</comment>
<dbReference type="InterPro" id="IPR019193">
    <property type="entry name" value="UBQ-conj_enz_E2-bd_prot"/>
</dbReference>
<dbReference type="OrthoDB" id="781818at2759"/>
<dbReference type="GO" id="GO:0030332">
    <property type="term" value="F:cyclin binding"/>
    <property type="evidence" value="ECO:0007669"/>
    <property type="project" value="TreeGrafter"/>
</dbReference>
<dbReference type="Pfam" id="PF09814">
    <property type="entry name" value="HECT_2"/>
    <property type="match status" value="2"/>
</dbReference>
<dbReference type="GO" id="GO:0005829">
    <property type="term" value="C:cytosol"/>
    <property type="evidence" value="ECO:0007669"/>
    <property type="project" value="TreeGrafter"/>
</dbReference>
<name>A0A9D4XFU1_PEA</name>
<dbReference type="GO" id="GO:0051865">
    <property type="term" value="P:protein autoubiquitination"/>
    <property type="evidence" value="ECO:0007669"/>
    <property type="project" value="TreeGrafter"/>
</dbReference>
<dbReference type="GO" id="GO:0005634">
    <property type="term" value="C:nucleus"/>
    <property type="evidence" value="ECO:0007669"/>
    <property type="project" value="TreeGrafter"/>
</dbReference>
<proteinExistence type="predicted"/>
<reference evidence="1 2" key="1">
    <citation type="journal article" date="2022" name="Nat. Genet.">
        <title>Improved pea reference genome and pan-genome highlight genomic features and evolutionary characteristics.</title>
        <authorList>
            <person name="Yang T."/>
            <person name="Liu R."/>
            <person name="Luo Y."/>
            <person name="Hu S."/>
            <person name="Wang D."/>
            <person name="Wang C."/>
            <person name="Pandey M.K."/>
            <person name="Ge S."/>
            <person name="Xu Q."/>
            <person name="Li N."/>
            <person name="Li G."/>
            <person name="Huang Y."/>
            <person name="Saxena R.K."/>
            <person name="Ji Y."/>
            <person name="Li M."/>
            <person name="Yan X."/>
            <person name="He Y."/>
            <person name="Liu Y."/>
            <person name="Wang X."/>
            <person name="Xiang C."/>
            <person name="Varshney R.K."/>
            <person name="Ding H."/>
            <person name="Gao S."/>
            <person name="Zong X."/>
        </authorList>
    </citation>
    <scope>NUCLEOTIDE SEQUENCE [LARGE SCALE GENOMIC DNA]</scope>
    <source>
        <strain evidence="1 2">cv. Zhongwan 6</strain>
    </source>
</reference>
<dbReference type="Gramene" id="PSAT_LOCUS17076_t1">
    <property type="protein sequence ID" value="CAL5197545.1"/>
    <property type="gene ID" value="PSAT_LOCUS17076"/>
</dbReference>
<dbReference type="GO" id="GO:0000151">
    <property type="term" value="C:ubiquitin ligase complex"/>
    <property type="evidence" value="ECO:0007669"/>
    <property type="project" value="TreeGrafter"/>
</dbReference>
<gene>
    <name evidence="1" type="ORF">KIW84_042912</name>
</gene>
<protein>
    <submittedName>
        <fullName evidence="1">Uncharacterized protein</fullName>
    </submittedName>
</protein>
<dbReference type="GO" id="GO:0061630">
    <property type="term" value="F:ubiquitin protein ligase activity"/>
    <property type="evidence" value="ECO:0007669"/>
    <property type="project" value="TreeGrafter"/>
</dbReference>
<sequence>MGAEAEIVDKKWRYTWEAQSHTPILRLFLFPFSKTLNLSLQHHNFTVHLHSPPTFLTLTSSSDSLSLRVPVPNVLLDAELPPTVRSFTDHIEVKLLLLLPVDHPALSALHQTSPLPQPLLIEYDVDKLSSAGEVEFVCRSCRYHLTNKPIRNFVEMPSANWREVADNWFGACCCSFGGISEKLVTRYVNSHTCAQEMCLLSSTSVTFCKDDLVESDFPERCGQLHGCGYVADDFGIDVVSEGIGNFGFNVERTSTCSDACEVNCAFDENARVGHPGNGKVSLNFNEVAKNEPDCSDFARICLDLSDTEHTSSISSCCTHITSTLGDEDGEHHLSSNARKIETVEIVGNQKSFLNGFLEDVFMARSSNLSKNIDWHEFTCPQCTTLLGAYPCCEGCAPVDGGIRLFKCYISTCLPVLGSGDIFSKYTMDKMFANRLVECANDESTFRFVVRDLKTKSPVLQIILLNLNTWSCSGYCFSAEDKDPDPKLQLRPVIKVLFSDSEAATESQSRVIEEWAAKNSAEDIFMLTYQIQDVVNSLMSAKDIYPPSCASLPGLTLSYVQR</sequence>
<dbReference type="GO" id="GO:0006513">
    <property type="term" value="P:protein monoubiquitination"/>
    <property type="evidence" value="ECO:0007669"/>
    <property type="project" value="TreeGrafter"/>
</dbReference>
<dbReference type="PANTHER" id="PTHR31531:SF2">
    <property type="entry name" value="E3 UBIQUITIN-PROTEIN LIGASE E3D"/>
    <property type="match status" value="1"/>
</dbReference>
<dbReference type="Gramene" id="Psat4g096120.1">
    <property type="protein sequence ID" value="Psat4g096120.1.cds"/>
    <property type="gene ID" value="Psat4g096120"/>
</dbReference>
<dbReference type="GO" id="GO:0043161">
    <property type="term" value="P:proteasome-mediated ubiquitin-dependent protein catabolic process"/>
    <property type="evidence" value="ECO:0007669"/>
    <property type="project" value="TreeGrafter"/>
</dbReference>
<dbReference type="EMBL" id="JAMSHJ010000004">
    <property type="protein sequence ID" value="KAI5418455.1"/>
    <property type="molecule type" value="Genomic_DNA"/>
</dbReference>
<evidence type="ECO:0000313" key="2">
    <source>
        <dbReference type="Proteomes" id="UP001058974"/>
    </source>
</evidence>
<dbReference type="Gramene" id="Psat04G0291200-T1">
    <property type="protein sequence ID" value="KAI5418455.1"/>
    <property type="gene ID" value="KIW84_042912"/>
</dbReference>
<keyword evidence="2" id="KW-1185">Reference proteome</keyword>
<evidence type="ECO:0000313" key="1">
    <source>
        <dbReference type="EMBL" id="KAI5418455.1"/>
    </source>
</evidence>
<dbReference type="Proteomes" id="UP001058974">
    <property type="component" value="Chromosome 4"/>
</dbReference>
<dbReference type="GO" id="GO:0031624">
    <property type="term" value="F:ubiquitin conjugating enzyme binding"/>
    <property type="evidence" value="ECO:0007669"/>
    <property type="project" value="TreeGrafter"/>
</dbReference>
<accession>A0A9D4XFU1</accession>
<organism evidence="1 2">
    <name type="scientific">Pisum sativum</name>
    <name type="common">Garden pea</name>
    <name type="synonym">Lathyrus oleraceus</name>
    <dbReference type="NCBI Taxonomy" id="3888"/>
    <lineage>
        <taxon>Eukaryota</taxon>
        <taxon>Viridiplantae</taxon>
        <taxon>Streptophyta</taxon>
        <taxon>Embryophyta</taxon>
        <taxon>Tracheophyta</taxon>
        <taxon>Spermatophyta</taxon>
        <taxon>Magnoliopsida</taxon>
        <taxon>eudicotyledons</taxon>
        <taxon>Gunneridae</taxon>
        <taxon>Pentapetalae</taxon>
        <taxon>rosids</taxon>
        <taxon>fabids</taxon>
        <taxon>Fabales</taxon>
        <taxon>Fabaceae</taxon>
        <taxon>Papilionoideae</taxon>
        <taxon>50 kb inversion clade</taxon>
        <taxon>NPAAA clade</taxon>
        <taxon>Hologalegina</taxon>
        <taxon>IRL clade</taxon>
        <taxon>Fabeae</taxon>
        <taxon>Lathyrus</taxon>
    </lineage>
</organism>
<dbReference type="GO" id="GO:0000209">
    <property type="term" value="P:protein polyubiquitination"/>
    <property type="evidence" value="ECO:0007669"/>
    <property type="project" value="TreeGrafter"/>
</dbReference>